<dbReference type="Proteomes" id="UP001280121">
    <property type="component" value="Unassembled WGS sequence"/>
</dbReference>
<accession>A0AAD9X828</accession>
<evidence type="ECO:0000313" key="1">
    <source>
        <dbReference type="EMBL" id="KAK2654467.1"/>
    </source>
</evidence>
<reference evidence="1" key="1">
    <citation type="journal article" date="2023" name="Plant J.">
        <title>Genome sequences and population genomics provide insights into the demographic history, inbreeding, and mutation load of two 'living fossil' tree species of Dipteronia.</title>
        <authorList>
            <person name="Feng Y."/>
            <person name="Comes H.P."/>
            <person name="Chen J."/>
            <person name="Zhu S."/>
            <person name="Lu R."/>
            <person name="Zhang X."/>
            <person name="Li P."/>
            <person name="Qiu J."/>
            <person name="Olsen K.M."/>
            <person name="Qiu Y."/>
        </authorList>
    </citation>
    <scope>NUCLEOTIDE SEQUENCE</scope>
    <source>
        <strain evidence="1">KIB01</strain>
    </source>
</reference>
<gene>
    <name evidence="1" type="ORF">Ddye_014323</name>
</gene>
<dbReference type="EMBL" id="JANJYI010000004">
    <property type="protein sequence ID" value="KAK2654467.1"/>
    <property type="molecule type" value="Genomic_DNA"/>
</dbReference>
<sequence length="398" mass="45328">MGWQFGEPLVIDKDTLNRDRFDRGRMLVLVPKSKSCSCKVRVHSGKKPFMLEVEEEVTSVEIRWIDNFLELVKTQVQGGRRPMTEEEGFQICGPEVVGEKPPLSSAQQRRDTAFNGKKCETKKHVTRVLQKVVGHRKFDFGQKVFVVKGVFEKDKQKWVSKKVKKRPLSIVVQNEKLNLEKKKGWDRESVRVSEDSSSSSEVEANRKFFLNSCTMRGESSRKFGLCTRSEEDGLTKEFEISSSDNLDEELVRTMISEEVIVHVTMEVEKETGRQTMDSEEEMVQATIAVETIIDGGQKVEVNSRDQQVASRRVKSSSNSVNKHRMITRYSKVQGVDGDHRSEPIQSSRGVGEVESEVVKILEIGSAIDFNFRGIQEEVEEEIARREVEDGARFEAMNG</sequence>
<evidence type="ECO:0000313" key="2">
    <source>
        <dbReference type="Proteomes" id="UP001280121"/>
    </source>
</evidence>
<proteinExistence type="predicted"/>
<protein>
    <submittedName>
        <fullName evidence="1">Uncharacterized protein</fullName>
    </submittedName>
</protein>
<comment type="caution">
    <text evidence="1">The sequence shown here is derived from an EMBL/GenBank/DDBJ whole genome shotgun (WGS) entry which is preliminary data.</text>
</comment>
<name>A0AAD9X828_9ROSI</name>
<keyword evidence="2" id="KW-1185">Reference proteome</keyword>
<dbReference type="AlphaFoldDB" id="A0AAD9X828"/>
<organism evidence="1 2">
    <name type="scientific">Dipteronia dyeriana</name>
    <dbReference type="NCBI Taxonomy" id="168575"/>
    <lineage>
        <taxon>Eukaryota</taxon>
        <taxon>Viridiplantae</taxon>
        <taxon>Streptophyta</taxon>
        <taxon>Embryophyta</taxon>
        <taxon>Tracheophyta</taxon>
        <taxon>Spermatophyta</taxon>
        <taxon>Magnoliopsida</taxon>
        <taxon>eudicotyledons</taxon>
        <taxon>Gunneridae</taxon>
        <taxon>Pentapetalae</taxon>
        <taxon>rosids</taxon>
        <taxon>malvids</taxon>
        <taxon>Sapindales</taxon>
        <taxon>Sapindaceae</taxon>
        <taxon>Hippocastanoideae</taxon>
        <taxon>Acereae</taxon>
        <taxon>Dipteronia</taxon>
    </lineage>
</organism>